<dbReference type="AlphaFoldDB" id="A0AAD3CJ18"/>
<name>A0AAD3CJ18_9STRA</name>
<accession>A0AAD3CJ18</accession>
<sequence length="215" mass="24502">MASLNSITRGFANMAVRSRFTATSTTKAASTNIRSFSSGSDKTWNKWQENLINSDLDQDVTSVKKRGGKTLRKKQAAKEISLSDQNRLLDGAGPGQFPPLRFSDEETEKLLAEAYSLIPERAGKRGTRALKRQKNRFRSIRKAASIKKQEKINHHFDRMDKRSFKVESIRRMKEIAVDVRQQDQAYQMEVMKRYAALMNGQSNVQEVEAITNDKN</sequence>
<comment type="caution">
    <text evidence="1">The sequence shown here is derived from an EMBL/GenBank/DDBJ whole genome shotgun (WGS) entry which is preliminary data.</text>
</comment>
<dbReference type="EMBL" id="BLLK01000022">
    <property type="protein sequence ID" value="GFH46045.1"/>
    <property type="molecule type" value="Genomic_DNA"/>
</dbReference>
<keyword evidence="2" id="KW-1185">Reference proteome</keyword>
<protein>
    <submittedName>
        <fullName evidence="1">Uncharacterized protein</fullName>
    </submittedName>
</protein>
<evidence type="ECO:0000313" key="2">
    <source>
        <dbReference type="Proteomes" id="UP001054902"/>
    </source>
</evidence>
<reference evidence="1 2" key="1">
    <citation type="journal article" date="2021" name="Sci. Rep.">
        <title>The genome of the diatom Chaetoceros tenuissimus carries an ancient integrated fragment of an extant virus.</title>
        <authorList>
            <person name="Hongo Y."/>
            <person name="Kimura K."/>
            <person name="Takaki Y."/>
            <person name="Yoshida Y."/>
            <person name="Baba S."/>
            <person name="Kobayashi G."/>
            <person name="Nagasaki K."/>
            <person name="Hano T."/>
            <person name="Tomaru Y."/>
        </authorList>
    </citation>
    <scope>NUCLEOTIDE SEQUENCE [LARGE SCALE GENOMIC DNA]</scope>
    <source>
        <strain evidence="1 2">NIES-3715</strain>
    </source>
</reference>
<evidence type="ECO:0000313" key="1">
    <source>
        <dbReference type="EMBL" id="GFH46045.1"/>
    </source>
</evidence>
<organism evidence="1 2">
    <name type="scientific">Chaetoceros tenuissimus</name>
    <dbReference type="NCBI Taxonomy" id="426638"/>
    <lineage>
        <taxon>Eukaryota</taxon>
        <taxon>Sar</taxon>
        <taxon>Stramenopiles</taxon>
        <taxon>Ochrophyta</taxon>
        <taxon>Bacillariophyta</taxon>
        <taxon>Coscinodiscophyceae</taxon>
        <taxon>Chaetocerotophycidae</taxon>
        <taxon>Chaetocerotales</taxon>
        <taxon>Chaetocerotaceae</taxon>
        <taxon>Chaetoceros</taxon>
    </lineage>
</organism>
<dbReference type="Proteomes" id="UP001054902">
    <property type="component" value="Unassembled WGS sequence"/>
</dbReference>
<gene>
    <name evidence="1" type="ORF">CTEN210_02519</name>
</gene>
<proteinExistence type="predicted"/>